<gene>
    <name evidence="1" type="ORF">OVA965_LOCUS21363</name>
    <name evidence="2" type="ORF">TMI583_LOCUS22002</name>
</gene>
<proteinExistence type="predicted"/>
<evidence type="ECO:0000313" key="1">
    <source>
        <dbReference type="EMBL" id="CAF1146022.1"/>
    </source>
</evidence>
<evidence type="ECO:0000313" key="3">
    <source>
        <dbReference type="Proteomes" id="UP000677228"/>
    </source>
</evidence>
<protein>
    <submittedName>
        <fullName evidence="1">Uncharacterized protein</fullName>
    </submittedName>
</protein>
<evidence type="ECO:0000313" key="2">
    <source>
        <dbReference type="EMBL" id="CAF3947637.1"/>
    </source>
</evidence>
<name>A0A8S2EF10_9BILA</name>
<dbReference type="EMBL" id="CAJOBA010028832">
    <property type="protein sequence ID" value="CAF3947637.1"/>
    <property type="molecule type" value="Genomic_DNA"/>
</dbReference>
<organism evidence="1 3">
    <name type="scientific">Didymodactylos carnosus</name>
    <dbReference type="NCBI Taxonomy" id="1234261"/>
    <lineage>
        <taxon>Eukaryota</taxon>
        <taxon>Metazoa</taxon>
        <taxon>Spiralia</taxon>
        <taxon>Gnathifera</taxon>
        <taxon>Rotifera</taxon>
        <taxon>Eurotatoria</taxon>
        <taxon>Bdelloidea</taxon>
        <taxon>Philodinida</taxon>
        <taxon>Philodinidae</taxon>
        <taxon>Didymodactylos</taxon>
    </lineage>
</organism>
<sequence length="367" mass="41547">KTDIINPKPLTRKPSSSLISTSFDYIRKNLTNTKASVTSSADSTLSRLSNLISDMTTGSSSDNNNNTRSFFKRKNSLTLPFLINLNDENTNINRKLFDRQRSMKSCSREKLINDDRNSNLVQLSSHYGSDFFYPNNQHEYDNINYHSRTPPPFCTCSKKPLLLADEACQYPSCDEDELEENKTKLKKKINKFHNSKISLLYRSPPSTPPLLHPPPPAQSLLFHNYSSTSSSSDISIINNFYSRSKSVPSSASSSNDRSGSFDNTLVFNDKKKKKLTQSKTVTSSNMPNMIIERITIEPFDDDIQVSTKVDHTLSCDENNINDSINDTLLTPSNSVSTTALLKSIKTSIYAMKKRLKDIRRFSEVRVY</sequence>
<accession>A0A8S2EF10</accession>
<dbReference type="Proteomes" id="UP000682733">
    <property type="component" value="Unassembled WGS sequence"/>
</dbReference>
<dbReference type="EMBL" id="CAJNOK010011688">
    <property type="protein sequence ID" value="CAF1146022.1"/>
    <property type="molecule type" value="Genomic_DNA"/>
</dbReference>
<dbReference type="AlphaFoldDB" id="A0A8S2EF10"/>
<dbReference type="Proteomes" id="UP000677228">
    <property type="component" value="Unassembled WGS sequence"/>
</dbReference>
<feature type="non-terminal residue" evidence="1">
    <location>
        <position position="1"/>
    </location>
</feature>
<reference evidence="1" key="1">
    <citation type="submission" date="2021-02" db="EMBL/GenBank/DDBJ databases">
        <authorList>
            <person name="Nowell W R."/>
        </authorList>
    </citation>
    <scope>NUCLEOTIDE SEQUENCE</scope>
</reference>
<comment type="caution">
    <text evidence="1">The sequence shown here is derived from an EMBL/GenBank/DDBJ whole genome shotgun (WGS) entry which is preliminary data.</text>
</comment>